<dbReference type="InterPro" id="IPR056924">
    <property type="entry name" value="SH3_Tf2-1"/>
</dbReference>
<evidence type="ECO:0000259" key="2">
    <source>
        <dbReference type="Pfam" id="PF24626"/>
    </source>
</evidence>
<dbReference type="PANTHER" id="PTHR46148">
    <property type="entry name" value="CHROMO DOMAIN-CONTAINING PROTEIN"/>
    <property type="match status" value="1"/>
</dbReference>
<protein>
    <recommendedName>
        <fullName evidence="5">Polyprotein</fullName>
    </recommendedName>
</protein>
<evidence type="ECO:0000313" key="4">
    <source>
        <dbReference type="Proteomes" id="UP001234989"/>
    </source>
</evidence>
<sequence>MTPNIPIHSGTAKMYRDLRQHYWWSGMRRDIVDYAWPPFEALYGRRCRSPVGWFESTEPRSCGTNLMREALDHVRVIQDMFRTAQSRHKIYSYRRRRPLKFVVGDRVFLRVSPMKGVMRFGRRRKLSPRYIGPFQILRTVGEVAYELALPPAFSAIHLVFHVSMLRRYVPDESHVIQYDAVDLDDSLRYIEEPVAILARAVRRLRSRAIPVVKVHWRHRPVEEDTWGDRA</sequence>
<feature type="domain" description="Tf2-1-like SH3-like" evidence="2">
    <location>
        <begin position="104"/>
        <end position="169"/>
    </location>
</feature>
<accession>A0AAF0V3I8</accession>
<feature type="domain" description="Integrase zinc-binding" evidence="1">
    <location>
        <begin position="8"/>
        <end position="34"/>
    </location>
</feature>
<dbReference type="InterPro" id="IPR041588">
    <property type="entry name" value="Integrase_H2C2"/>
</dbReference>
<dbReference type="AlphaFoldDB" id="A0AAF0V3I8"/>
<dbReference type="Pfam" id="PF24626">
    <property type="entry name" value="SH3_Tf2-1"/>
    <property type="match status" value="1"/>
</dbReference>
<dbReference type="Proteomes" id="UP001234989">
    <property type="component" value="Chromosome 12"/>
</dbReference>
<keyword evidence="4" id="KW-1185">Reference proteome</keyword>
<dbReference type="Pfam" id="PF17921">
    <property type="entry name" value="Integrase_H2C2"/>
    <property type="match status" value="1"/>
</dbReference>
<dbReference type="PANTHER" id="PTHR46148:SF60">
    <property type="entry name" value="CHROMO DOMAIN-CONTAINING PROTEIN"/>
    <property type="match status" value="1"/>
</dbReference>
<gene>
    <name evidence="3" type="ORF">MTR67_051563</name>
</gene>
<dbReference type="Gene3D" id="1.10.340.70">
    <property type="match status" value="1"/>
</dbReference>
<evidence type="ECO:0000313" key="3">
    <source>
        <dbReference type="EMBL" id="WMV58178.1"/>
    </source>
</evidence>
<dbReference type="EMBL" id="CP133623">
    <property type="protein sequence ID" value="WMV58178.1"/>
    <property type="molecule type" value="Genomic_DNA"/>
</dbReference>
<reference evidence="3" key="1">
    <citation type="submission" date="2023-08" db="EMBL/GenBank/DDBJ databases">
        <title>A de novo genome assembly of Solanum verrucosum Schlechtendal, a Mexican diploid species geographically isolated from the other diploid A-genome species in potato relatives.</title>
        <authorList>
            <person name="Hosaka K."/>
        </authorList>
    </citation>
    <scope>NUCLEOTIDE SEQUENCE</scope>
    <source>
        <tissue evidence="3">Young leaves</tissue>
    </source>
</reference>
<evidence type="ECO:0008006" key="5">
    <source>
        <dbReference type="Google" id="ProtNLM"/>
    </source>
</evidence>
<evidence type="ECO:0000259" key="1">
    <source>
        <dbReference type="Pfam" id="PF17921"/>
    </source>
</evidence>
<name>A0AAF0V3I8_SOLVR</name>
<organism evidence="3 4">
    <name type="scientific">Solanum verrucosum</name>
    <dbReference type="NCBI Taxonomy" id="315347"/>
    <lineage>
        <taxon>Eukaryota</taxon>
        <taxon>Viridiplantae</taxon>
        <taxon>Streptophyta</taxon>
        <taxon>Embryophyta</taxon>
        <taxon>Tracheophyta</taxon>
        <taxon>Spermatophyta</taxon>
        <taxon>Magnoliopsida</taxon>
        <taxon>eudicotyledons</taxon>
        <taxon>Gunneridae</taxon>
        <taxon>Pentapetalae</taxon>
        <taxon>asterids</taxon>
        <taxon>lamiids</taxon>
        <taxon>Solanales</taxon>
        <taxon>Solanaceae</taxon>
        <taxon>Solanoideae</taxon>
        <taxon>Solaneae</taxon>
        <taxon>Solanum</taxon>
    </lineage>
</organism>
<proteinExistence type="predicted"/>